<evidence type="ECO:0000256" key="2">
    <source>
        <dbReference type="ARBA" id="ARBA00022679"/>
    </source>
</evidence>
<dbReference type="Gene3D" id="3.40.50.2000">
    <property type="entry name" value="Glycogen Phosphorylase B"/>
    <property type="match status" value="1"/>
</dbReference>
<dbReference type="PANTHER" id="PTHR44998">
    <property type="match status" value="1"/>
</dbReference>
<dbReference type="AlphaFoldDB" id="A0A2A4FRQ8"/>
<keyword evidence="4" id="KW-0802">TPR repeat</keyword>
<comment type="caution">
    <text evidence="6">The sequence shown here is derived from an EMBL/GenBank/DDBJ whole genome shotgun (WGS) entry which is preliminary data.</text>
</comment>
<gene>
    <name evidence="6" type="ORF">COO09_20610</name>
</gene>
<protein>
    <recommendedName>
        <fullName evidence="5">O-GlcNAc transferase C-terminal domain-containing protein</fullName>
    </recommendedName>
</protein>
<sequence length="163" mass="17373">MVSEGSSEKPVGLAWAATNLRVGRSNRSGRAKFFPISRHPNYLDIPARVRHLDALARQGGGSVLWLLRANAWADANLLREAKSRGVDPARVIFANPMPHELHLARPKQADLVLDTFNVDAHTTATDALWGGVASRHAAGAAVRRTGGLQLADGARRAGTGGAM</sequence>
<accession>A0A2A4FRQ8</accession>
<comment type="pathway">
    <text evidence="1">Protein modification; protein glycosylation.</text>
</comment>
<evidence type="ECO:0000256" key="3">
    <source>
        <dbReference type="ARBA" id="ARBA00022737"/>
    </source>
</evidence>
<keyword evidence="3" id="KW-0677">Repeat</keyword>
<name>A0A2A4FRQ8_9SPHN</name>
<evidence type="ECO:0000256" key="4">
    <source>
        <dbReference type="ARBA" id="ARBA00022803"/>
    </source>
</evidence>
<dbReference type="PANTHER" id="PTHR44998:SF1">
    <property type="entry name" value="UDP-N-ACETYLGLUCOSAMINE--PEPTIDE N-ACETYLGLUCOSAMINYLTRANSFERASE 110 KDA SUBUNIT"/>
    <property type="match status" value="1"/>
</dbReference>
<evidence type="ECO:0000256" key="1">
    <source>
        <dbReference type="ARBA" id="ARBA00004922"/>
    </source>
</evidence>
<dbReference type="KEGG" id="rdi:CMV14_19835"/>
<reference evidence="6 7" key="1">
    <citation type="submission" date="2017-09" db="EMBL/GenBank/DDBJ databases">
        <title>The Catabolism of 3,6-Dichlorosalicylic acid is Initiated by the Cytochrome P450 Monooxygenase DsmABC in Rhizorhabdus dicambivorans Ndbn-20.</title>
        <authorList>
            <person name="Na L."/>
        </authorList>
    </citation>
    <scope>NUCLEOTIDE SEQUENCE [LARGE SCALE GENOMIC DNA]</scope>
    <source>
        <strain evidence="6 7">Ndbn-20m</strain>
    </source>
</reference>
<evidence type="ECO:0000259" key="5">
    <source>
        <dbReference type="Pfam" id="PF13844"/>
    </source>
</evidence>
<dbReference type="Pfam" id="PF13844">
    <property type="entry name" value="Glyco_transf_41"/>
    <property type="match status" value="1"/>
</dbReference>
<dbReference type="EMBL" id="NWUF01000029">
    <property type="protein sequence ID" value="PCE40386.1"/>
    <property type="molecule type" value="Genomic_DNA"/>
</dbReference>
<organism evidence="6 7">
    <name type="scientific">Rhizorhabdus dicambivorans</name>
    <dbReference type="NCBI Taxonomy" id="1850238"/>
    <lineage>
        <taxon>Bacteria</taxon>
        <taxon>Pseudomonadati</taxon>
        <taxon>Pseudomonadota</taxon>
        <taxon>Alphaproteobacteria</taxon>
        <taxon>Sphingomonadales</taxon>
        <taxon>Sphingomonadaceae</taxon>
        <taxon>Rhizorhabdus</taxon>
    </lineage>
</organism>
<feature type="domain" description="O-GlcNAc transferase C-terminal" evidence="5">
    <location>
        <begin position="60"/>
        <end position="132"/>
    </location>
</feature>
<keyword evidence="2" id="KW-0808">Transferase</keyword>
<dbReference type="InterPro" id="IPR029489">
    <property type="entry name" value="OGT/SEC/SPY_C"/>
</dbReference>
<dbReference type="Proteomes" id="UP000218934">
    <property type="component" value="Unassembled WGS sequence"/>
</dbReference>
<dbReference type="OrthoDB" id="146908at2"/>
<evidence type="ECO:0000313" key="7">
    <source>
        <dbReference type="Proteomes" id="UP000218934"/>
    </source>
</evidence>
<proteinExistence type="predicted"/>
<keyword evidence="7" id="KW-1185">Reference proteome</keyword>
<dbReference type="GO" id="GO:0016740">
    <property type="term" value="F:transferase activity"/>
    <property type="evidence" value="ECO:0007669"/>
    <property type="project" value="UniProtKB-KW"/>
</dbReference>
<evidence type="ECO:0000313" key="6">
    <source>
        <dbReference type="EMBL" id="PCE40386.1"/>
    </source>
</evidence>